<comment type="subcellular location">
    <subcellularLocation>
        <location evidence="1">Cell membrane</location>
        <topology evidence="1">Multi-pass membrane protein</topology>
    </subcellularLocation>
</comment>
<dbReference type="BioCyc" id="AURANTIMONAS:SI859A1_02307-MONOMER"/>
<evidence type="ECO:0000313" key="8">
    <source>
        <dbReference type="Proteomes" id="UP000000321"/>
    </source>
</evidence>
<evidence type="ECO:0000256" key="5">
    <source>
        <dbReference type="ARBA" id="ARBA00023136"/>
    </source>
</evidence>
<feature type="transmembrane region" description="Helical" evidence="6">
    <location>
        <begin position="196"/>
        <end position="217"/>
    </location>
</feature>
<proteinExistence type="predicted"/>
<dbReference type="Pfam" id="PF09678">
    <property type="entry name" value="Caa3_CtaG"/>
    <property type="match status" value="1"/>
</dbReference>
<evidence type="ECO:0000256" key="1">
    <source>
        <dbReference type="ARBA" id="ARBA00004651"/>
    </source>
</evidence>
<dbReference type="Proteomes" id="UP000000321">
    <property type="component" value="Unassembled WGS sequence"/>
</dbReference>
<reference evidence="7 8" key="1">
    <citation type="journal article" date="2008" name="Appl. Environ. Microbiol.">
        <title>Genomic insights into Mn(II) oxidation by the marine alphaproteobacterium Aurantimonas sp. strain SI85-9A1.</title>
        <authorList>
            <person name="Dick G.J."/>
            <person name="Podell S."/>
            <person name="Johnson H.A."/>
            <person name="Rivera-Espinoza Y."/>
            <person name="Bernier-Latmani R."/>
            <person name="McCarthy J.K."/>
            <person name="Torpey J.W."/>
            <person name="Clement B.G."/>
            <person name="Gaasterland T."/>
            <person name="Tebo B.M."/>
        </authorList>
    </citation>
    <scope>NUCLEOTIDE SEQUENCE [LARGE SCALE GENOMIC DNA]</scope>
    <source>
        <strain evidence="7 8">SI85-9A1</strain>
    </source>
</reference>
<sequence length="237" mass="24786">MAVMERIADASSPDIDATHRRALIRAWPAALGIAILAGLWLSPLVEMSRRAFSAHMILHLGIVTLAAPMIVIGLRRIGIGLHVIRPGIGSAIAASAFDMFVIWGWHTPVLHEAAARDGGVFVVQQVSFLAAGLLVWAVSFAGRHSGDAAIGAFAMLATFIHMTMLGVLLALAPVLVYAPDVCVGAFGFERLDDQRLGGILMAVFGGLPCLVGGLVLVQRLLGSDTAAAVRTNGPGRG</sequence>
<organism evidence="7 8">
    <name type="scientific">Aurantimonas manganoxydans (strain ATCC BAA-1229 / DSM 21871 / SI85-9A1)</name>
    <dbReference type="NCBI Taxonomy" id="287752"/>
    <lineage>
        <taxon>Bacteria</taxon>
        <taxon>Pseudomonadati</taxon>
        <taxon>Pseudomonadota</taxon>
        <taxon>Alphaproteobacteria</taxon>
        <taxon>Hyphomicrobiales</taxon>
        <taxon>Aurantimonadaceae</taxon>
        <taxon>Aurantimonas</taxon>
    </lineage>
</organism>
<dbReference type="InterPro" id="IPR019108">
    <property type="entry name" value="Caa3_assmbl_CtaG-rel"/>
</dbReference>
<comment type="caution">
    <text evidence="7">The sequence shown here is derived from an EMBL/GenBank/DDBJ whole genome shotgun (WGS) entry which is preliminary data.</text>
</comment>
<keyword evidence="5 6" id="KW-0472">Membrane</keyword>
<feature type="transmembrane region" description="Helical" evidence="6">
    <location>
        <begin position="53"/>
        <end position="74"/>
    </location>
</feature>
<protein>
    <submittedName>
        <fullName evidence="7">Conserved hypothetical membrane protein</fullName>
    </submittedName>
</protein>
<feature type="transmembrane region" description="Helical" evidence="6">
    <location>
        <begin position="86"/>
        <end position="106"/>
    </location>
</feature>
<gene>
    <name evidence="7" type="ORF">SI859A1_02307</name>
</gene>
<evidence type="ECO:0000256" key="2">
    <source>
        <dbReference type="ARBA" id="ARBA00022475"/>
    </source>
</evidence>
<keyword evidence="2" id="KW-1003">Cell membrane</keyword>
<name>Q1YM90_AURMS</name>
<keyword evidence="4 6" id="KW-1133">Transmembrane helix</keyword>
<evidence type="ECO:0000256" key="4">
    <source>
        <dbReference type="ARBA" id="ARBA00022989"/>
    </source>
</evidence>
<evidence type="ECO:0000256" key="6">
    <source>
        <dbReference type="SAM" id="Phobius"/>
    </source>
</evidence>
<accession>Q1YM90</accession>
<dbReference type="HOGENOM" id="CLU_054944_0_1_5"/>
<keyword evidence="8" id="KW-1185">Reference proteome</keyword>
<feature type="transmembrane region" description="Helical" evidence="6">
    <location>
        <begin position="22"/>
        <end position="41"/>
    </location>
</feature>
<dbReference type="AlphaFoldDB" id="Q1YM90"/>
<feature type="transmembrane region" description="Helical" evidence="6">
    <location>
        <begin position="118"/>
        <end position="138"/>
    </location>
</feature>
<evidence type="ECO:0000313" key="7">
    <source>
        <dbReference type="EMBL" id="EAS51491.1"/>
    </source>
</evidence>
<feature type="transmembrane region" description="Helical" evidence="6">
    <location>
        <begin position="150"/>
        <end position="176"/>
    </location>
</feature>
<keyword evidence="3 6" id="KW-0812">Transmembrane</keyword>
<evidence type="ECO:0000256" key="3">
    <source>
        <dbReference type="ARBA" id="ARBA00022692"/>
    </source>
</evidence>
<dbReference type="EMBL" id="AAPJ01000001">
    <property type="protein sequence ID" value="EAS51491.1"/>
    <property type="molecule type" value="Genomic_DNA"/>
</dbReference>
<dbReference type="GO" id="GO:0005886">
    <property type="term" value="C:plasma membrane"/>
    <property type="evidence" value="ECO:0007669"/>
    <property type="project" value="UniProtKB-SubCell"/>
</dbReference>